<dbReference type="InterPro" id="IPR054828">
    <property type="entry name" value="Vit_B12_bind_prot"/>
</dbReference>
<dbReference type="Gene3D" id="3.40.50.1980">
    <property type="entry name" value="Nitrogenase molybdenum iron protein domain"/>
    <property type="match status" value="2"/>
</dbReference>
<protein>
    <submittedName>
        <fullName evidence="3">ABC transporter substrate-binding protein</fullName>
    </submittedName>
</protein>
<dbReference type="EMBL" id="JARFPK010000004">
    <property type="protein sequence ID" value="MDF0589891.1"/>
    <property type="molecule type" value="Genomic_DNA"/>
</dbReference>
<comment type="caution">
    <text evidence="3">The sequence shown here is derived from an EMBL/GenBank/DDBJ whole genome shotgun (WGS) entry which is preliminary data.</text>
</comment>
<feature type="domain" description="Fe/B12 periplasmic-binding" evidence="2">
    <location>
        <begin position="47"/>
        <end position="316"/>
    </location>
</feature>
<dbReference type="Pfam" id="PF01497">
    <property type="entry name" value="Peripla_BP_2"/>
    <property type="match status" value="1"/>
</dbReference>
<proteinExistence type="predicted"/>
<dbReference type="NCBIfam" id="NF038402">
    <property type="entry name" value="TroA_like"/>
    <property type="match status" value="1"/>
</dbReference>
<dbReference type="InterPro" id="IPR002491">
    <property type="entry name" value="ABC_transptr_periplasmic_BD"/>
</dbReference>
<evidence type="ECO:0000313" key="3">
    <source>
        <dbReference type="EMBL" id="MDF0589891.1"/>
    </source>
</evidence>
<gene>
    <name evidence="3" type="ORF">P0O15_01685</name>
</gene>
<dbReference type="PANTHER" id="PTHR30535">
    <property type="entry name" value="VITAMIN B12-BINDING PROTEIN"/>
    <property type="match status" value="1"/>
</dbReference>
<evidence type="ECO:0000259" key="2">
    <source>
        <dbReference type="PROSITE" id="PS50983"/>
    </source>
</evidence>
<evidence type="ECO:0000256" key="1">
    <source>
        <dbReference type="ARBA" id="ARBA00022729"/>
    </source>
</evidence>
<dbReference type="RefSeq" id="WP_316965649.1">
    <property type="nucleotide sequence ID" value="NZ_JARFPK010000004.1"/>
</dbReference>
<dbReference type="InterPro" id="IPR050902">
    <property type="entry name" value="ABC_Transporter_SBP"/>
</dbReference>
<keyword evidence="1" id="KW-0732">Signal</keyword>
<dbReference type="Proteomes" id="UP001220010">
    <property type="component" value="Unassembled WGS sequence"/>
</dbReference>
<keyword evidence="4" id="KW-1185">Reference proteome</keyword>
<accession>A0ABT5X5C3</accession>
<name>A0ABT5X5C3_9EURY</name>
<dbReference type="PANTHER" id="PTHR30535:SF34">
    <property type="entry name" value="MOLYBDATE-BINDING PROTEIN MOLA"/>
    <property type="match status" value="1"/>
</dbReference>
<dbReference type="SUPFAM" id="SSF53807">
    <property type="entry name" value="Helical backbone' metal receptor"/>
    <property type="match status" value="1"/>
</dbReference>
<sequence length="347" mass="38344">MKIALIIFISLALLTAPPLSEGGFSGQQVDVTDEEGRTVSVALSPERIVCLTPAAAEVIYALGEADRLVALSDDCTIPPALLEKERVGRSGREADVERIMELSPGLVIAKTGGLFSKEHEEQLTGYGIPVLRYRALSIDTLIPMIEDMGLILEREEEAKDMVDYLEGYAELVLSRTAGIPQEDRPGVYFMSMGRFDWTAGSDSTGHDRIMAAGGRNLAEDLLGKVPHVEMEWVIERNPEVIVYSMPSSQYQGTAPTPGEMAGKRDEIMDLPGFTEIDAVKASRVYIVDINMASGLAEVVNMLYYARWFHPHLFEDIDPRIVQEEIHRRYFDMGMEGVSQVYPEGAAL</sequence>
<organism evidence="3 4">
    <name type="scientific">Candidatus Methanocrinis natronophilus</name>
    <dbReference type="NCBI Taxonomy" id="3033396"/>
    <lineage>
        <taxon>Archaea</taxon>
        <taxon>Methanobacteriati</taxon>
        <taxon>Methanobacteriota</taxon>
        <taxon>Stenosarchaea group</taxon>
        <taxon>Methanomicrobia</taxon>
        <taxon>Methanotrichales</taxon>
        <taxon>Methanotrichaceae</taxon>
        <taxon>Methanocrinis</taxon>
    </lineage>
</organism>
<evidence type="ECO:0000313" key="4">
    <source>
        <dbReference type="Proteomes" id="UP001220010"/>
    </source>
</evidence>
<dbReference type="PROSITE" id="PS50983">
    <property type="entry name" value="FE_B12_PBP"/>
    <property type="match status" value="1"/>
</dbReference>
<reference evidence="3 4" key="1">
    <citation type="submission" date="2023-03" db="EMBL/GenBank/DDBJ databases">
        <title>WGS of Methanotrichaceae archaeon Mx.</title>
        <authorList>
            <person name="Sorokin D.Y."/>
            <person name="Merkel A.Y."/>
        </authorList>
    </citation>
    <scope>NUCLEOTIDE SEQUENCE [LARGE SCALE GENOMIC DNA]</scope>
    <source>
        <strain evidence="3 4">Mx</strain>
    </source>
</reference>